<evidence type="ECO:0000313" key="3">
    <source>
        <dbReference type="Proteomes" id="UP000789405"/>
    </source>
</evidence>
<organism evidence="2 3">
    <name type="scientific">Dentiscutata erythropus</name>
    <dbReference type="NCBI Taxonomy" id="1348616"/>
    <lineage>
        <taxon>Eukaryota</taxon>
        <taxon>Fungi</taxon>
        <taxon>Fungi incertae sedis</taxon>
        <taxon>Mucoromycota</taxon>
        <taxon>Glomeromycotina</taxon>
        <taxon>Glomeromycetes</taxon>
        <taxon>Diversisporales</taxon>
        <taxon>Gigasporaceae</taxon>
        <taxon>Dentiscutata</taxon>
    </lineage>
</organism>
<keyword evidence="3" id="KW-1185">Reference proteome</keyword>
<feature type="non-terminal residue" evidence="2">
    <location>
        <position position="1"/>
    </location>
</feature>
<comment type="caution">
    <text evidence="2">The sequence shown here is derived from an EMBL/GenBank/DDBJ whole genome shotgun (WGS) entry which is preliminary data.</text>
</comment>
<dbReference type="EMBL" id="CAJVPY010068938">
    <property type="protein sequence ID" value="CAG8826980.1"/>
    <property type="molecule type" value="Genomic_DNA"/>
</dbReference>
<dbReference type="AlphaFoldDB" id="A0A9N9KI91"/>
<accession>A0A9N9KI91</accession>
<reference evidence="2" key="1">
    <citation type="submission" date="2021-06" db="EMBL/GenBank/DDBJ databases">
        <authorList>
            <person name="Kallberg Y."/>
            <person name="Tangrot J."/>
            <person name="Rosling A."/>
        </authorList>
    </citation>
    <scope>NUCLEOTIDE SEQUENCE</scope>
    <source>
        <strain evidence="2">MA453B</strain>
    </source>
</reference>
<evidence type="ECO:0000313" key="2">
    <source>
        <dbReference type="EMBL" id="CAG8826980.1"/>
    </source>
</evidence>
<evidence type="ECO:0000256" key="1">
    <source>
        <dbReference type="SAM" id="MobiDB-lite"/>
    </source>
</evidence>
<feature type="region of interest" description="Disordered" evidence="1">
    <location>
        <begin position="1"/>
        <end position="22"/>
    </location>
</feature>
<proteinExistence type="predicted"/>
<protein>
    <submittedName>
        <fullName evidence="2">25676_t:CDS:1</fullName>
    </submittedName>
</protein>
<dbReference type="OrthoDB" id="2436409at2759"/>
<name>A0A9N9KI91_9GLOM</name>
<dbReference type="Proteomes" id="UP000789405">
    <property type="component" value="Unassembled WGS sequence"/>
</dbReference>
<feature type="non-terminal residue" evidence="2">
    <location>
        <position position="72"/>
    </location>
</feature>
<sequence length="72" mass="7946">LESSQTSVLFCESTPQSSSPNTFHVPFKDTARPNLPLHSNASIKNPILGGVRKLKKQKTTIINNYYNITANS</sequence>
<gene>
    <name evidence="2" type="ORF">DERYTH_LOCUS28200</name>
</gene>